<keyword evidence="13" id="KW-0238">DNA-binding</keyword>
<proteinExistence type="predicted"/>
<evidence type="ECO:0000256" key="3">
    <source>
        <dbReference type="ARBA" id="ARBA00022695"/>
    </source>
</evidence>
<keyword evidence="11" id="KW-0695">RNA-directed DNA polymerase</keyword>
<dbReference type="InterPro" id="IPR056924">
    <property type="entry name" value="SH3_Tf2-1"/>
</dbReference>
<evidence type="ECO:0000259" key="15">
    <source>
        <dbReference type="PROSITE" id="PS50878"/>
    </source>
</evidence>
<dbReference type="InterPro" id="IPR041373">
    <property type="entry name" value="RT_RNaseH"/>
</dbReference>
<evidence type="ECO:0000256" key="1">
    <source>
        <dbReference type="ARBA" id="ARBA00022670"/>
    </source>
</evidence>
<keyword evidence="3" id="KW-0548">Nucleotidyltransferase</keyword>
<evidence type="ECO:0000256" key="10">
    <source>
        <dbReference type="ARBA" id="ARBA00022908"/>
    </source>
</evidence>
<keyword evidence="1" id="KW-0645">Protease</keyword>
<evidence type="ECO:0000256" key="2">
    <source>
        <dbReference type="ARBA" id="ARBA00022679"/>
    </source>
</evidence>
<dbReference type="SUPFAM" id="SSF53098">
    <property type="entry name" value="Ribonuclease H-like"/>
    <property type="match status" value="1"/>
</dbReference>
<dbReference type="InterPro" id="IPR043128">
    <property type="entry name" value="Rev_trsase/Diguanyl_cyclase"/>
</dbReference>
<name>A0ABQ7U7Y1_SOLTU</name>
<evidence type="ECO:0000256" key="9">
    <source>
        <dbReference type="ARBA" id="ARBA00022842"/>
    </source>
</evidence>
<dbReference type="Gene3D" id="1.10.340.70">
    <property type="match status" value="1"/>
</dbReference>
<comment type="caution">
    <text evidence="17">The sequence shown here is derived from an EMBL/GenBank/DDBJ whole genome shotgun (WGS) entry which is preliminary data.</text>
</comment>
<dbReference type="SUPFAM" id="SSF54160">
    <property type="entry name" value="Chromo domain-like"/>
    <property type="match status" value="1"/>
</dbReference>
<dbReference type="InterPro" id="IPR041588">
    <property type="entry name" value="Integrase_H2C2"/>
</dbReference>
<dbReference type="Gene3D" id="3.30.420.10">
    <property type="entry name" value="Ribonuclease H-like superfamily/Ribonuclease H"/>
    <property type="match status" value="1"/>
</dbReference>
<feature type="domain" description="Integrase catalytic" evidence="16">
    <location>
        <begin position="424"/>
        <end position="589"/>
    </location>
</feature>
<gene>
    <name evidence="17" type="ORF">KY290_031012</name>
</gene>
<evidence type="ECO:0000259" key="16">
    <source>
        <dbReference type="PROSITE" id="PS50994"/>
    </source>
</evidence>
<evidence type="ECO:0000256" key="6">
    <source>
        <dbReference type="ARBA" id="ARBA00022750"/>
    </source>
</evidence>
<dbReference type="EMBL" id="JAIVGD010000023">
    <property type="protein sequence ID" value="KAH0743019.1"/>
    <property type="molecule type" value="Genomic_DNA"/>
</dbReference>
<evidence type="ECO:0000256" key="13">
    <source>
        <dbReference type="ARBA" id="ARBA00023125"/>
    </source>
</evidence>
<evidence type="ECO:0000256" key="8">
    <source>
        <dbReference type="ARBA" id="ARBA00022801"/>
    </source>
</evidence>
<keyword evidence="12" id="KW-0239">DNA-directed DNA polymerase</keyword>
<dbReference type="PROSITE" id="PS50994">
    <property type="entry name" value="INTEGRASE"/>
    <property type="match status" value="1"/>
</dbReference>
<keyword evidence="8" id="KW-0378">Hydrolase</keyword>
<keyword evidence="2" id="KW-0808">Transferase</keyword>
<evidence type="ECO:0000256" key="12">
    <source>
        <dbReference type="ARBA" id="ARBA00022932"/>
    </source>
</evidence>
<evidence type="ECO:0000256" key="14">
    <source>
        <dbReference type="ARBA" id="ARBA00023172"/>
    </source>
</evidence>
<keyword evidence="7" id="KW-0255">Endonuclease</keyword>
<keyword evidence="4" id="KW-0540">Nuclease</keyword>
<dbReference type="InterPro" id="IPR016197">
    <property type="entry name" value="Chromo-like_dom_sf"/>
</dbReference>
<keyword evidence="6" id="KW-0064">Aspartyl protease</keyword>
<dbReference type="Pfam" id="PF17917">
    <property type="entry name" value="RT_RNaseH"/>
    <property type="match status" value="1"/>
</dbReference>
<dbReference type="InterPro" id="IPR050951">
    <property type="entry name" value="Retrovirus_Pol_polyprotein"/>
</dbReference>
<keyword evidence="9" id="KW-0460">Magnesium</keyword>
<evidence type="ECO:0000256" key="7">
    <source>
        <dbReference type="ARBA" id="ARBA00022759"/>
    </source>
</evidence>
<dbReference type="PROSITE" id="PS50878">
    <property type="entry name" value="RT_POL"/>
    <property type="match status" value="1"/>
</dbReference>
<dbReference type="CDD" id="cd09274">
    <property type="entry name" value="RNase_HI_RT_Ty3"/>
    <property type="match status" value="1"/>
</dbReference>
<keyword evidence="10" id="KW-0229">DNA integration</keyword>
<dbReference type="CDD" id="cd01647">
    <property type="entry name" value="RT_LTR"/>
    <property type="match status" value="1"/>
</dbReference>
<evidence type="ECO:0000256" key="4">
    <source>
        <dbReference type="ARBA" id="ARBA00022722"/>
    </source>
</evidence>
<dbReference type="InterPro" id="IPR001584">
    <property type="entry name" value="Integrase_cat-core"/>
</dbReference>
<dbReference type="Gene3D" id="3.30.70.270">
    <property type="match status" value="2"/>
</dbReference>
<evidence type="ECO:0000313" key="17">
    <source>
        <dbReference type="EMBL" id="KAH0743019.1"/>
    </source>
</evidence>
<dbReference type="InterPro" id="IPR036397">
    <property type="entry name" value="RNaseH_sf"/>
</dbReference>
<evidence type="ECO:0000313" key="18">
    <source>
        <dbReference type="Proteomes" id="UP000826656"/>
    </source>
</evidence>
<dbReference type="InterPro" id="IPR000477">
    <property type="entry name" value="RT_dom"/>
</dbReference>
<dbReference type="PANTHER" id="PTHR37984">
    <property type="entry name" value="PROTEIN CBG26694"/>
    <property type="match status" value="1"/>
</dbReference>
<evidence type="ECO:0008006" key="19">
    <source>
        <dbReference type="Google" id="ProtNLM"/>
    </source>
</evidence>
<keyword evidence="5" id="KW-0479">Metal-binding</keyword>
<keyword evidence="14" id="KW-0233">DNA recombination</keyword>
<dbReference type="Pfam" id="PF24626">
    <property type="entry name" value="SH3_Tf2-1"/>
    <property type="match status" value="1"/>
</dbReference>
<organism evidence="17 18">
    <name type="scientific">Solanum tuberosum</name>
    <name type="common">Potato</name>
    <dbReference type="NCBI Taxonomy" id="4113"/>
    <lineage>
        <taxon>Eukaryota</taxon>
        <taxon>Viridiplantae</taxon>
        <taxon>Streptophyta</taxon>
        <taxon>Embryophyta</taxon>
        <taxon>Tracheophyta</taxon>
        <taxon>Spermatophyta</taxon>
        <taxon>Magnoliopsida</taxon>
        <taxon>eudicotyledons</taxon>
        <taxon>Gunneridae</taxon>
        <taxon>Pentapetalae</taxon>
        <taxon>asterids</taxon>
        <taxon>lamiids</taxon>
        <taxon>Solanales</taxon>
        <taxon>Solanaceae</taxon>
        <taxon>Solanoideae</taxon>
        <taxon>Solaneae</taxon>
        <taxon>Solanum</taxon>
    </lineage>
</organism>
<dbReference type="InterPro" id="IPR012337">
    <property type="entry name" value="RNaseH-like_sf"/>
</dbReference>
<accession>A0ABQ7U7Y1</accession>
<sequence length="789" mass="91181">MDLMTRVFRPYLDLFVIVFIDDILVYSRSRSEHEQHLRIVLQTLRDQRLYAKFSKCEFWLESVAFLGHVVSKRVLGLIRRRLRLFVIGTAPLLLLRFVASSAPFTRLTRVDVSFVWSEECEASFLRLKELLTTAPILTLPVEGEGFTVYCDASGVGLGCVLMQQGRVIAYASRQLKIHERNYPTHDLELAAVVFALKIWRHYLYGVRCEIYTDHRSLQYIMSQRDLNSRQRRWIELLKDYDLSILYHPGKANVVADALSRKAVSMGSLAFLYVEERPLALDIQSLANSMVQLDISDSRRILAFLGVQSSLLDRIRGCQFEDDTLVALRDRVLAGDGGQATLDPDGMLKFAGRICVPRVGDVIQLILSEAHESRYSIHPGTAKMYRDLRQHYWWSGMRRDIADFVSRCLCCQQVKAEHLRPGGEFQRLPISEWKWERITMDFVVGLPRTSRGVDSIWVIVDRLTKSAHFLPVHTTFSAERLARIYIREVVRLYGVPVSIISDRGSQFTSSFWRAFQEEMGTRVHLSTAFHPQTDGQSERTIQVLEDILRACVMDFGGQWDQFLPLAEFAYNNSYHSSIQMAPFEALYGRRCRSPVGWFESTEPRPRGTDLLQEALDQVRVIQDRLRTAQSRHQSYADQRRRPLIFSIGDRVFLRVSPMKGVMRFGRRGKLSPRYIGPFEILRTVGEVAYELALPPIFSAIHPVFHVSMLRRYVPDESHVLQYDAVELDDRLTFVEEPVAILARDVRRLRSRAIPVVKVRWRHRPVEEATWETEQEMREQFPGLFEPSGTS</sequence>
<dbReference type="Pfam" id="PF17921">
    <property type="entry name" value="Integrase_H2C2"/>
    <property type="match status" value="1"/>
</dbReference>
<dbReference type="Proteomes" id="UP000826656">
    <property type="component" value="Unassembled WGS sequence"/>
</dbReference>
<evidence type="ECO:0000256" key="5">
    <source>
        <dbReference type="ARBA" id="ARBA00022723"/>
    </source>
</evidence>
<keyword evidence="18" id="KW-1185">Reference proteome</keyword>
<reference evidence="17 18" key="1">
    <citation type="journal article" date="2021" name="bioRxiv">
        <title>Chromosome-scale and haplotype-resolved genome assembly of a tetraploid potato cultivar.</title>
        <authorList>
            <person name="Sun H."/>
            <person name="Jiao W.-B."/>
            <person name="Krause K."/>
            <person name="Campoy J.A."/>
            <person name="Goel M."/>
            <person name="Folz-Donahue K."/>
            <person name="Kukat C."/>
            <person name="Huettel B."/>
            <person name="Schneeberger K."/>
        </authorList>
    </citation>
    <scope>NUCLEOTIDE SEQUENCE [LARGE SCALE GENOMIC DNA]</scope>
    <source>
        <strain evidence="17">SolTubOtavaFocal</strain>
        <tissue evidence="17">Leaves</tissue>
    </source>
</reference>
<feature type="domain" description="Reverse transcriptase" evidence="15">
    <location>
        <begin position="1"/>
        <end position="70"/>
    </location>
</feature>
<dbReference type="InterPro" id="IPR043502">
    <property type="entry name" value="DNA/RNA_pol_sf"/>
</dbReference>
<protein>
    <recommendedName>
        <fullName evidence="19">Integrase catalytic domain-containing protein</fullName>
    </recommendedName>
</protein>
<dbReference type="Pfam" id="PF00078">
    <property type="entry name" value="RVT_1"/>
    <property type="match status" value="1"/>
</dbReference>
<dbReference type="PANTHER" id="PTHR37984:SF5">
    <property type="entry name" value="PROTEIN NYNRIN-LIKE"/>
    <property type="match status" value="1"/>
</dbReference>
<evidence type="ECO:0000256" key="11">
    <source>
        <dbReference type="ARBA" id="ARBA00022918"/>
    </source>
</evidence>
<dbReference type="SUPFAM" id="SSF56672">
    <property type="entry name" value="DNA/RNA polymerases"/>
    <property type="match status" value="1"/>
</dbReference>
<dbReference type="Gene3D" id="3.10.20.370">
    <property type="match status" value="1"/>
</dbReference>